<comment type="caution">
    <text evidence="2">The sequence shown here is derived from an EMBL/GenBank/DDBJ whole genome shotgun (WGS) entry which is preliminary data.</text>
</comment>
<dbReference type="AlphaFoldDB" id="A0A6D2IX31"/>
<sequence length="227" mass="25837">MLQIYVTCGVWKSCGTFVADKAKGARLVVLESSTTFEALKMMVLEDFSIETGEKIELSFLPGGLINDARSPRVVIGNDRQLKNFVGYMRKAASKHLCVSFTDPVQVVNNGINTDLKTEPDSSNGENDEKSETVKSNMYDGDNDDGFGFAEERKENNQLRFALMETVKKKQDFRSKRLMKSYFEILAMKHNFDYIVERSDTTYWTIRCAERLCKWGVNAVNLLMPHIL</sequence>
<proteinExistence type="predicted"/>
<keyword evidence="3" id="KW-1185">Reference proteome</keyword>
<name>A0A6D2IX31_9BRAS</name>
<feature type="compositionally biased region" description="Polar residues" evidence="1">
    <location>
        <begin position="111"/>
        <end position="124"/>
    </location>
</feature>
<dbReference type="Proteomes" id="UP000467841">
    <property type="component" value="Unassembled WGS sequence"/>
</dbReference>
<accession>A0A6D2IX31</accession>
<dbReference type="EMBL" id="CACVBM020001111">
    <property type="protein sequence ID" value="CAA7031776.1"/>
    <property type="molecule type" value="Genomic_DNA"/>
</dbReference>
<reference evidence="2" key="1">
    <citation type="submission" date="2020-01" db="EMBL/GenBank/DDBJ databases">
        <authorList>
            <person name="Mishra B."/>
        </authorList>
    </citation>
    <scope>NUCLEOTIDE SEQUENCE [LARGE SCALE GENOMIC DNA]</scope>
</reference>
<organism evidence="2 3">
    <name type="scientific">Microthlaspi erraticum</name>
    <dbReference type="NCBI Taxonomy" id="1685480"/>
    <lineage>
        <taxon>Eukaryota</taxon>
        <taxon>Viridiplantae</taxon>
        <taxon>Streptophyta</taxon>
        <taxon>Embryophyta</taxon>
        <taxon>Tracheophyta</taxon>
        <taxon>Spermatophyta</taxon>
        <taxon>Magnoliopsida</taxon>
        <taxon>eudicotyledons</taxon>
        <taxon>Gunneridae</taxon>
        <taxon>Pentapetalae</taxon>
        <taxon>rosids</taxon>
        <taxon>malvids</taxon>
        <taxon>Brassicales</taxon>
        <taxon>Brassicaceae</taxon>
        <taxon>Coluteocarpeae</taxon>
        <taxon>Microthlaspi</taxon>
    </lineage>
</organism>
<protein>
    <submittedName>
        <fullName evidence="2">Uncharacterized protein</fullName>
    </submittedName>
</protein>
<evidence type="ECO:0000313" key="3">
    <source>
        <dbReference type="Proteomes" id="UP000467841"/>
    </source>
</evidence>
<evidence type="ECO:0000313" key="2">
    <source>
        <dbReference type="EMBL" id="CAA7031776.1"/>
    </source>
</evidence>
<gene>
    <name evidence="2" type="ORF">MERR_LOCUS19011</name>
</gene>
<evidence type="ECO:0000256" key="1">
    <source>
        <dbReference type="SAM" id="MobiDB-lite"/>
    </source>
</evidence>
<feature type="region of interest" description="Disordered" evidence="1">
    <location>
        <begin position="111"/>
        <end position="140"/>
    </location>
</feature>